<keyword evidence="8" id="KW-0238">DNA-binding</keyword>
<organism evidence="13">
    <name type="scientific">freshwater metagenome</name>
    <dbReference type="NCBI Taxonomy" id="449393"/>
    <lineage>
        <taxon>unclassified sequences</taxon>
        <taxon>metagenomes</taxon>
        <taxon>ecological metagenomes</taxon>
    </lineage>
</organism>
<dbReference type="Gene3D" id="1.10.150.130">
    <property type="match status" value="1"/>
</dbReference>
<evidence type="ECO:0000256" key="7">
    <source>
        <dbReference type="ARBA" id="ARBA00022908"/>
    </source>
</evidence>
<dbReference type="PROSITE" id="PS51898">
    <property type="entry name" value="TYR_RECOMBINASE"/>
    <property type="match status" value="1"/>
</dbReference>
<keyword evidence="10" id="KW-0131">Cell cycle</keyword>
<dbReference type="PROSITE" id="PS51900">
    <property type="entry name" value="CB"/>
    <property type="match status" value="1"/>
</dbReference>
<dbReference type="GO" id="GO:0003677">
    <property type="term" value="F:DNA binding"/>
    <property type="evidence" value="ECO:0007669"/>
    <property type="project" value="UniProtKB-KW"/>
</dbReference>
<comment type="similarity">
    <text evidence="2">Belongs to the 'phage' integrase family. XerD subfamily.</text>
</comment>
<dbReference type="SUPFAM" id="SSF56349">
    <property type="entry name" value="DNA breaking-rejoining enzymes"/>
    <property type="match status" value="1"/>
</dbReference>
<evidence type="ECO:0000256" key="3">
    <source>
        <dbReference type="ARBA" id="ARBA00015810"/>
    </source>
</evidence>
<evidence type="ECO:0000256" key="8">
    <source>
        <dbReference type="ARBA" id="ARBA00023125"/>
    </source>
</evidence>
<keyword evidence="5" id="KW-0132">Cell division</keyword>
<dbReference type="PANTHER" id="PTHR30349:SF81">
    <property type="entry name" value="TYROSINE RECOMBINASE XERC"/>
    <property type="match status" value="1"/>
</dbReference>
<dbReference type="InterPro" id="IPR011010">
    <property type="entry name" value="DNA_brk_join_enz"/>
</dbReference>
<dbReference type="NCBIfam" id="NF001399">
    <property type="entry name" value="PRK00283.1"/>
    <property type="match status" value="1"/>
</dbReference>
<dbReference type="CDD" id="cd00798">
    <property type="entry name" value="INT_XerDC_C"/>
    <property type="match status" value="1"/>
</dbReference>
<comment type="subcellular location">
    <subcellularLocation>
        <location evidence="1">Cytoplasm</location>
    </subcellularLocation>
</comment>
<dbReference type="Gene3D" id="1.10.443.10">
    <property type="entry name" value="Intergrase catalytic core"/>
    <property type="match status" value="1"/>
</dbReference>
<dbReference type="InterPro" id="IPR002104">
    <property type="entry name" value="Integrase_catalytic"/>
</dbReference>
<proteinExistence type="inferred from homology"/>
<dbReference type="InterPro" id="IPR010998">
    <property type="entry name" value="Integrase_recombinase_N"/>
</dbReference>
<dbReference type="NCBIfam" id="TIGR02225">
    <property type="entry name" value="recomb_XerD"/>
    <property type="match status" value="1"/>
</dbReference>
<evidence type="ECO:0000256" key="5">
    <source>
        <dbReference type="ARBA" id="ARBA00022618"/>
    </source>
</evidence>
<feature type="domain" description="Tyr recombinase" evidence="11">
    <location>
        <begin position="111"/>
        <end position="300"/>
    </location>
</feature>
<evidence type="ECO:0000259" key="11">
    <source>
        <dbReference type="PROSITE" id="PS51898"/>
    </source>
</evidence>
<dbReference type="InterPro" id="IPR044068">
    <property type="entry name" value="CB"/>
</dbReference>
<feature type="domain" description="Core-binding (CB)" evidence="12">
    <location>
        <begin position="5"/>
        <end position="90"/>
    </location>
</feature>
<dbReference type="GO" id="GO:0009009">
    <property type="term" value="F:site-specific recombinase activity"/>
    <property type="evidence" value="ECO:0007669"/>
    <property type="project" value="InterPro"/>
</dbReference>
<dbReference type="Pfam" id="PF00589">
    <property type="entry name" value="Phage_integrase"/>
    <property type="match status" value="1"/>
</dbReference>
<dbReference type="InterPro" id="IPR013762">
    <property type="entry name" value="Integrase-like_cat_sf"/>
</dbReference>
<dbReference type="GO" id="GO:0005737">
    <property type="term" value="C:cytoplasm"/>
    <property type="evidence" value="ECO:0007669"/>
    <property type="project" value="UniProtKB-SubCell"/>
</dbReference>
<evidence type="ECO:0000256" key="9">
    <source>
        <dbReference type="ARBA" id="ARBA00023172"/>
    </source>
</evidence>
<dbReference type="GO" id="GO:0007059">
    <property type="term" value="P:chromosome segregation"/>
    <property type="evidence" value="ECO:0007669"/>
    <property type="project" value="UniProtKB-KW"/>
</dbReference>
<keyword evidence="7" id="KW-0229">DNA integration</keyword>
<dbReference type="AlphaFoldDB" id="A0A6J6LXJ2"/>
<dbReference type="Pfam" id="PF02899">
    <property type="entry name" value="Phage_int_SAM_1"/>
    <property type="match status" value="1"/>
</dbReference>
<evidence type="ECO:0000256" key="1">
    <source>
        <dbReference type="ARBA" id="ARBA00004496"/>
    </source>
</evidence>
<protein>
    <recommendedName>
        <fullName evidence="3">Tyrosine recombinase XerD</fullName>
    </recommendedName>
</protein>
<dbReference type="GO" id="GO:0006310">
    <property type="term" value="P:DNA recombination"/>
    <property type="evidence" value="ECO:0007669"/>
    <property type="project" value="UniProtKB-KW"/>
</dbReference>
<dbReference type="InterPro" id="IPR050090">
    <property type="entry name" value="Tyrosine_recombinase_XerCD"/>
</dbReference>
<evidence type="ECO:0000256" key="2">
    <source>
        <dbReference type="ARBA" id="ARBA00010450"/>
    </source>
</evidence>
<accession>A0A6J6LXJ2</accession>
<sequence>MAVPDPLSKDAESFLLWLTVERGRAANTVASYRRDLRKYEDFLEQRDSSAREATVNDVESFVRSLQAQGEAVASTARRLAAVRMLHSYLVAEDVRTDNPSARIEGVRVPTGVPKPLSLPEVESLLSSVVGEDSVALRDRALLEFLYATGARISEACDLNLDDLDLNSRVVRLFGKGSKERVVPFGRTAETHLRTYLSVGGREVLVPEYWAKQGDREAVFLTNRGRRLNRQKAWNIVRDAGVASGIAQELSPHVLRHSCATHMLEHGADLRIVQEMLGHATISTTQIYTKVSQERLMNVYREAHPRARG</sequence>
<name>A0A6J6LXJ2_9ZZZZ</name>
<gene>
    <name evidence="13" type="ORF">UFOPK2295_00538</name>
</gene>
<dbReference type="SUPFAM" id="SSF47823">
    <property type="entry name" value="lambda integrase-like, N-terminal domain"/>
    <property type="match status" value="1"/>
</dbReference>
<evidence type="ECO:0000313" key="13">
    <source>
        <dbReference type="EMBL" id="CAB4666587.1"/>
    </source>
</evidence>
<keyword evidence="4" id="KW-0963">Cytoplasm</keyword>
<evidence type="ECO:0000256" key="6">
    <source>
        <dbReference type="ARBA" id="ARBA00022829"/>
    </source>
</evidence>
<evidence type="ECO:0000259" key="12">
    <source>
        <dbReference type="PROSITE" id="PS51900"/>
    </source>
</evidence>
<dbReference type="InterPro" id="IPR011932">
    <property type="entry name" value="Recomb_XerD"/>
</dbReference>
<dbReference type="InterPro" id="IPR023009">
    <property type="entry name" value="Tyrosine_recombinase_XerC/XerD"/>
</dbReference>
<dbReference type="HAMAP" id="MF_01808">
    <property type="entry name" value="Recomb_XerC_XerD"/>
    <property type="match status" value="1"/>
</dbReference>
<keyword evidence="9" id="KW-0233">DNA recombination</keyword>
<dbReference type="EMBL" id="CAEZWV010000007">
    <property type="protein sequence ID" value="CAB4666587.1"/>
    <property type="molecule type" value="Genomic_DNA"/>
</dbReference>
<evidence type="ECO:0000256" key="4">
    <source>
        <dbReference type="ARBA" id="ARBA00022490"/>
    </source>
</evidence>
<dbReference type="GO" id="GO:0051301">
    <property type="term" value="P:cell division"/>
    <property type="evidence" value="ECO:0007669"/>
    <property type="project" value="UniProtKB-KW"/>
</dbReference>
<reference evidence="13" key="1">
    <citation type="submission" date="2020-05" db="EMBL/GenBank/DDBJ databases">
        <authorList>
            <person name="Chiriac C."/>
            <person name="Salcher M."/>
            <person name="Ghai R."/>
            <person name="Kavagutti S V."/>
        </authorList>
    </citation>
    <scope>NUCLEOTIDE SEQUENCE</scope>
</reference>
<evidence type="ECO:0000256" key="10">
    <source>
        <dbReference type="ARBA" id="ARBA00023306"/>
    </source>
</evidence>
<dbReference type="PANTHER" id="PTHR30349">
    <property type="entry name" value="PHAGE INTEGRASE-RELATED"/>
    <property type="match status" value="1"/>
</dbReference>
<dbReference type="InterPro" id="IPR004107">
    <property type="entry name" value="Integrase_SAM-like_N"/>
</dbReference>
<keyword evidence="6" id="KW-0159">Chromosome partition</keyword>